<dbReference type="SUPFAM" id="SSF46689">
    <property type="entry name" value="Homeodomain-like"/>
    <property type="match status" value="1"/>
</dbReference>
<dbReference type="AlphaFoldDB" id="V9QGI4"/>
<reference evidence="2" key="1">
    <citation type="submission" date="2013-09" db="EMBL/GenBank/DDBJ databases">
        <title>Complete nucleotide sequence of Streptomyces linear plasmid pFP12.</title>
        <authorList>
            <person name="Chen Z."/>
            <person name="Fang P."/>
            <person name="Qin Z."/>
        </authorList>
    </citation>
    <scope>NUCLEOTIDE SEQUENCE</scope>
    <source>
        <strain evidence="2">F11</strain>
        <plasmid evidence="2">pFP12</plasmid>
    </source>
</reference>
<feature type="region of interest" description="Disordered" evidence="1">
    <location>
        <begin position="1"/>
        <end position="23"/>
    </location>
</feature>
<name>V9QGI4_9ACTN</name>
<keyword evidence="2" id="KW-0614">Plasmid</keyword>
<feature type="compositionally biased region" description="Basic residues" evidence="1">
    <location>
        <begin position="10"/>
        <end position="19"/>
    </location>
</feature>
<geneLocation type="plasmid" evidence="2">
    <name>pFP12</name>
</geneLocation>
<dbReference type="InterPro" id="IPR009057">
    <property type="entry name" value="Homeodomain-like_sf"/>
</dbReference>
<feature type="region of interest" description="Disordered" evidence="1">
    <location>
        <begin position="200"/>
        <end position="232"/>
    </location>
</feature>
<evidence type="ECO:0000256" key="1">
    <source>
        <dbReference type="SAM" id="MobiDB-lite"/>
    </source>
</evidence>
<dbReference type="Gene3D" id="1.10.10.60">
    <property type="entry name" value="Homeodomain-like"/>
    <property type="match status" value="1"/>
</dbReference>
<sequence length="232" mass="25505">MTKTHTTQPARRKPRRKGRPTLLTPTTMDLLTRATAAGLPMKLAADAAGVGRSTFLRWMALGEDAVDSEHGGLLDVDSPNPHAALYARVTRARAAAVVRAHSYIEEAARGAVVSETHRSWTDTVTGEHRSEKRIRRRPGDWRASAWLLVRFDPNPKSLDEQLDEEDVRIRAERGETPMERALTPHLQDLAARLQKTLAQYAEEDAAHDPATQAGEPGALLGEVGEADVDREG</sequence>
<dbReference type="EMBL" id="KF652072">
    <property type="protein sequence ID" value="AHC28163.1"/>
    <property type="molecule type" value="Genomic_DNA"/>
</dbReference>
<organism evidence="2">
    <name type="scientific">Streptomyces sp. F11</name>
    <dbReference type="NCBI Taxonomy" id="319318"/>
    <lineage>
        <taxon>Bacteria</taxon>
        <taxon>Bacillati</taxon>
        <taxon>Actinomycetota</taxon>
        <taxon>Actinomycetes</taxon>
        <taxon>Kitasatosporales</taxon>
        <taxon>Streptomycetaceae</taxon>
        <taxon>Streptomyces</taxon>
    </lineage>
</organism>
<gene>
    <name evidence="2" type="ORF">pFP12.20c</name>
</gene>
<evidence type="ECO:0000313" key="2">
    <source>
        <dbReference type="EMBL" id="AHC28163.1"/>
    </source>
</evidence>
<accession>V9QGI4</accession>
<dbReference type="RefSeq" id="WP_024067084.1">
    <property type="nucleotide sequence ID" value="NC_023068.1"/>
</dbReference>
<protein>
    <submittedName>
        <fullName evidence="2">Uncharacterized protein</fullName>
    </submittedName>
</protein>
<proteinExistence type="predicted"/>